<dbReference type="RefSeq" id="WP_141199004.1">
    <property type="nucleotide sequence ID" value="NZ_CP041186.1"/>
</dbReference>
<reference evidence="2 3" key="1">
    <citation type="submission" date="2019-06" db="EMBL/GenBank/DDBJ databases">
        <title>Persicimonas caeni gen. nov., sp. nov., a predatory bacterium isolated from solar saltern.</title>
        <authorList>
            <person name="Wang S."/>
        </authorList>
    </citation>
    <scope>NUCLEOTIDE SEQUENCE [LARGE SCALE GENOMIC DNA]</scope>
    <source>
        <strain evidence="2 3">YN101</strain>
    </source>
</reference>
<sequence>MKSKIIASLALILTCALVGACDSPKNESAELGTAGEPPNRCEEFIRKLEKCDPTASDMSDEVRQEMLQDCPESASRCAELPVETNAQCSKFMGCLYDE</sequence>
<dbReference type="AlphaFoldDB" id="A0A4Y6PWZ3"/>
<keyword evidence="1" id="KW-0732">Signal</keyword>
<name>A0A4Y6PWZ3_PERCE</name>
<dbReference type="Proteomes" id="UP000315995">
    <property type="component" value="Chromosome"/>
</dbReference>
<feature type="chain" id="PRO_5030106600" description="Lipoprotein" evidence="1">
    <location>
        <begin position="21"/>
        <end position="98"/>
    </location>
</feature>
<protein>
    <recommendedName>
        <fullName evidence="4">Lipoprotein</fullName>
    </recommendedName>
</protein>
<dbReference type="PROSITE" id="PS51257">
    <property type="entry name" value="PROKAR_LIPOPROTEIN"/>
    <property type="match status" value="1"/>
</dbReference>
<dbReference type="EMBL" id="CP041186">
    <property type="protein sequence ID" value="QDG52537.1"/>
    <property type="molecule type" value="Genomic_DNA"/>
</dbReference>
<evidence type="ECO:0000256" key="1">
    <source>
        <dbReference type="SAM" id="SignalP"/>
    </source>
</evidence>
<evidence type="ECO:0008006" key="4">
    <source>
        <dbReference type="Google" id="ProtNLM"/>
    </source>
</evidence>
<feature type="signal peptide" evidence="1">
    <location>
        <begin position="1"/>
        <end position="20"/>
    </location>
</feature>
<accession>A0A4Y6PWZ3</accession>
<evidence type="ECO:0000313" key="2">
    <source>
        <dbReference type="EMBL" id="QDG52537.1"/>
    </source>
</evidence>
<keyword evidence="3" id="KW-1185">Reference proteome</keyword>
<accession>A0A5B8YDJ1</accession>
<proteinExistence type="predicted"/>
<evidence type="ECO:0000313" key="3">
    <source>
        <dbReference type="Proteomes" id="UP000315995"/>
    </source>
</evidence>
<gene>
    <name evidence="2" type="ORF">FIV42_17885</name>
</gene>
<organism evidence="2 3">
    <name type="scientific">Persicimonas caeni</name>
    <dbReference type="NCBI Taxonomy" id="2292766"/>
    <lineage>
        <taxon>Bacteria</taxon>
        <taxon>Deltaproteobacteria</taxon>
        <taxon>Bradymonadales</taxon>
        <taxon>Bradymonadaceae</taxon>
        <taxon>Persicimonas</taxon>
    </lineage>
</organism>